<reference evidence="1" key="1">
    <citation type="submission" date="2021-01" db="EMBL/GenBank/DDBJ databases">
        <authorList>
            <person name="Corre E."/>
            <person name="Pelletier E."/>
            <person name="Niang G."/>
            <person name="Scheremetjew M."/>
            <person name="Finn R."/>
            <person name="Kale V."/>
            <person name="Holt S."/>
            <person name="Cochrane G."/>
            <person name="Meng A."/>
            <person name="Brown T."/>
            <person name="Cohen L."/>
        </authorList>
    </citation>
    <scope>NUCLEOTIDE SEQUENCE</scope>
    <source>
        <strain evidence="1">GSO104</strain>
    </source>
</reference>
<dbReference type="EMBL" id="HBNS01025901">
    <property type="protein sequence ID" value="CAE4617751.1"/>
    <property type="molecule type" value="Transcribed_RNA"/>
</dbReference>
<organism evidence="1">
    <name type="scientific">Ditylum brightwellii</name>
    <dbReference type="NCBI Taxonomy" id="49249"/>
    <lineage>
        <taxon>Eukaryota</taxon>
        <taxon>Sar</taxon>
        <taxon>Stramenopiles</taxon>
        <taxon>Ochrophyta</taxon>
        <taxon>Bacillariophyta</taxon>
        <taxon>Mediophyceae</taxon>
        <taxon>Lithodesmiophycidae</taxon>
        <taxon>Lithodesmiales</taxon>
        <taxon>Lithodesmiaceae</taxon>
        <taxon>Ditylum</taxon>
    </lineage>
</organism>
<dbReference type="AlphaFoldDB" id="A0A7S4RMH0"/>
<name>A0A7S4RMH0_9STRA</name>
<gene>
    <name evidence="1" type="ORF">DBRI00130_LOCUS20426</name>
</gene>
<evidence type="ECO:0000313" key="1">
    <source>
        <dbReference type="EMBL" id="CAE4617751.1"/>
    </source>
</evidence>
<accession>A0A7S4RMH0</accession>
<sequence length="101" mass="11460">MWCINEMKPRLPDARDRTTNPLNLFRSSKPFVPGVVRAWSISFVIPSYFFKLSLSATTSSHDVKISEGFRSAKLVSKFEFQSLPPSFWKSSSKSPSSRKKG</sequence>
<protein>
    <submittedName>
        <fullName evidence="1">Uncharacterized protein</fullName>
    </submittedName>
</protein>
<proteinExistence type="predicted"/>